<accession>A0A150GKS9</accession>
<dbReference type="EMBL" id="LSYV01000017">
    <property type="protein sequence ID" value="KXZ50394.1"/>
    <property type="molecule type" value="Genomic_DNA"/>
</dbReference>
<evidence type="ECO:0000313" key="1">
    <source>
        <dbReference type="EMBL" id="KXZ50394.1"/>
    </source>
</evidence>
<protein>
    <submittedName>
        <fullName evidence="1">Uncharacterized protein</fullName>
    </submittedName>
</protein>
<sequence length="156" mass="15738">MTSDILCRVATQYDPICTNGGYLNALPGTDKSDSCAHCICPSGWAGVDCSACTSASACPPQPMPDGSLLPAAECTSGSVVPTAEEALYGKTLACTCGGDDVSTQYLCDKQPDTNWIISLLPSNATADWTAGAAIATVIERAGTPDNVRLGGGGGGD</sequence>
<dbReference type="Proteomes" id="UP000075714">
    <property type="component" value="Unassembled WGS sequence"/>
</dbReference>
<dbReference type="OrthoDB" id="66620at2759"/>
<keyword evidence="2" id="KW-1185">Reference proteome</keyword>
<reference evidence="2" key="1">
    <citation type="journal article" date="2016" name="Nat. Commun.">
        <title>The Gonium pectorale genome demonstrates co-option of cell cycle regulation during the evolution of multicellularity.</title>
        <authorList>
            <person name="Hanschen E.R."/>
            <person name="Marriage T.N."/>
            <person name="Ferris P.J."/>
            <person name="Hamaji T."/>
            <person name="Toyoda A."/>
            <person name="Fujiyama A."/>
            <person name="Neme R."/>
            <person name="Noguchi H."/>
            <person name="Minakuchi Y."/>
            <person name="Suzuki M."/>
            <person name="Kawai-Toyooka H."/>
            <person name="Smith D.R."/>
            <person name="Sparks H."/>
            <person name="Anderson J."/>
            <person name="Bakaric R."/>
            <person name="Luria V."/>
            <person name="Karger A."/>
            <person name="Kirschner M.W."/>
            <person name="Durand P.M."/>
            <person name="Michod R.E."/>
            <person name="Nozaki H."/>
            <person name="Olson B.J."/>
        </authorList>
    </citation>
    <scope>NUCLEOTIDE SEQUENCE [LARGE SCALE GENOMIC DNA]</scope>
    <source>
        <strain evidence="2">NIES-2863</strain>
    </source>
</reference>
<dbReference type="AlphaFoldDB" id="A0A150GKS9"/>
<gene>
    <name evidence="1" type="ORF">GPECTOR_16g567</name>
</gene>
<name>A0A150GKS9_GONPE</name>
<evidence type="ECO:0000313" key="2">
    <source>
        <dbReference type="Proteomes" id="UP000075714"/>
    </source>
</evidence>
<comment type="caution">
    <text evidence="1">The sequence shown here is derived from an EMBL/GenBank/DDBJ whole genome shotgun (WGS) entry which is preliminary data.</text>
</comment>
<proteinExistence type="predicted"/>
<organism evidence="1 2">
    <name type="scientific">Gonium pectorale</name>
    <name type="common">Green alga</name>
    <dbReference type="NCBI Taxonomy" id="33097"/>
    <lineage>
        <taxon>Eukaryota</taxon>
        <taxon>Viridiplantae</taxon>
        <taxon>Chlorophyta</taxon>
        <taxon>core chlorophytes</taxon>
        <taxon>Chlorophyceae</taxon>
        <taxon>CS clade</taxon>
        <taxon>Chlamydomonadales</taxon>
        <taxon>Volvocaceae</taxon>
        <taxon>Gonium</taxon>
    </lineage>
</organism>